<comment type="subcellular location">
    <subcellularLocation>
        <location evidence="1">Cell membrane</location>
        <topology evidence="1">Multi-pass membrane protein</topology>
    </subcellularLocation>
</comment>
<dbReference type="RefSeq" id="WP_092649183.1">
    <property type="nucleotide sequence ID" value="NZ_FOHA01000001.1"/>
</dbReference>
<feature type="transmembrane region" description="Helical" evidence="6">
    <location>
        <begin position="423"/>
        <end position="441"/>
    </location>
</feature>
<keyword evidence="8" id="KW-0449">Lipoprotein</keyword>
<organism evidence="8 9">
    <name type="scientific">Isobaculum melis</name>
    <dbReference type="NCBI Taxonomy" id="142588"/>
    <lineage>
        <taxon>Bacteria</taxon>
        <taxon>Bacillati</taxon>
        <taxon>Bacillota</taxon>
        <taxon>Bacilli</taxon>
        <taxon>Lactobacillales</taxon>
        <taxon>Carnobacteriaceae</taxon>
        <taxon>Isobaculum</taxon>
    </lineage>
</organism>
<evidence type="ECO:0000256" key="4">
    <source>
        <dbReference type="ARBA" id="ARBA00022989"/>
    </source>
</evidence>
<keyword evidence="3 6" id="KW-0812">Transmembrane</keyword>
<feature type="domain" description="ABC3 transporter permease C-terminal" evidence="7">
    <location>
        <begin position="257"/>
        <end position="372"/>
    </location>
</feature>
<feature type="transmembrane region" description="Helical" evidence="6">
    <location>
        <begin position="251"/>
        <end position="272"/>
    </location>
</feature>
<feature type="transmembrane region" description="Helical" evidence="6">
    <location>
        <begin position="732"/>
        <end position="750"/>
    </location>
</feature>
<dbReference type="OrthoDB" id="5137249at2"/>
<feature type="transmembrane region" description="Helical" evidence="6">
    <location>
        <begin position="350"/>
        <end position="370"/>
    </location>
</feature>
<feature type="transmembrane region" description="Helical" evidence="6">
    <location>
        <begin position="12"/>
        <end position="36"/>
    </location>
</feature>
<keyword evidence="4 6" id="KW-1133">Transmembrane helix</keyword>
<evidence type="ECO:0000256" key="6">
    <source>
        <dbReference type="SAM" id="Phobius"/>
    </source>
</evidence>
<name>A0A1H9PME4_9LACT</name>
<dbReference type="InterPro" id="IPR038766">
    <property type="entry name" value="Membrane_comp_ABC_pdt"/>
</dbReference>
<protein>
    <submittedName>
        <fullName evidence="8">ABC-type transport system, involved in lipoprotein release, permease component</fullName>
    </submittedName>
</protein>
<dbReference type="PANTHER" id="PTHR30287">
    <property type="entry name" value="MEMBRANE COMPONENT OF PREDICTED ABC SUPERFAMILY METABOLITE UPTAKE TRANSPORTER"/>
    <property type="match status" value="1"/>
</dbReference>
<evidence type="ECO:0000259" key="7">
    <source>
        <dbReference type="Pfam" id="PF02687"/>
    </source>
</evidence>
<feature type="domain" description="ABC3 transporter permease C-terminal" evidence="7">
    <location>
        <begin position="641"/>
        <end position="758"/>
    </location>
</feature>
<accession>A0A1H9PME4</accession>
<evidence type="ECO:0000313" key="9">
    <source>
        <dbReference type="Proteomes" id="UP000198948"/>
    </source>
</evidence>
<dbReference type="GO" id="GO:0005886">
    <property type="term" value="C:plasma membrane"/>
    <property type="evidence" value="ECO:0007669"/>
    <property type="project" value="UniProtKB-SubCell"/>
</dbReference>
<dbReference type="AlphaFoldDB" id="A0A1H9PME4"/>
<dbReference type="STRING" id="142588.SAMN04488559_10116"/>
<dbReference type="InterPro" id="IPR003838">
    <property type="entry name" value="ABC3_permease_C"/>
</dbReference>
<evidence type="ECO:0000256" key="2">
    <source>
        <dbReference type="ARBA" id="ARBA00022475"/>
    </source>
</evidence>
<evidence type="ECO:0000313" key="8">
    <source>
        <dbReference type="EMBL" id="SER49348.1"/>
    </source>
</evidence>
<gene>
    <name evidence="8" type="ORF">SAMN04488559_10116</name>
</gene>
<feature type="transmembrane region" description="Helical" evidence="6">
    <location>
        <begin position="635"/>
        <end position="657"/>
    </location>
</feature>
<reference evidence="8 9" key="1">
    <citation type="submission" date="2016-10" db="EMBL/GenBank/DDBJ databases">
        <authorList>
            <person name="de Groot N.N."/>
        </authorList>
    </citation>
    <scope>NUCLEOTIDE SEQUENCE [LARGE SCALE GENOMIC DNA]</scope>
    <source>
        <strain evidence="8 9">DSM 13760</strain>
    </source>
</reference>
<evidence type="ECO:0000256" key="1">
    <source>
        <dbReference type="ARBA" id="ARBA00004651"/>
    </source>
</evidence>
<feature type="transmembrane region" description="Helical" evidence="6">
    <location>
        <begin position="691"/>
        <end position="712"/>
    </location>
</feature>
<feature type="transmembrane region" description="Helical" evidence="6">
    <location>
        <begin position="305"/>
        <end position="330"/>
    </location>
</feature>
<dbReference type="EMBL" id="FOHA01000001">
    <property type="protein sequence ID" value="SER49348.1"/>
    <property type="molecule type" value="Genomic_DNA"/>
</dbReference>
<dbReference type="Pfam" id="PF02687">
    <property type="entry name" value="FtsX"/>
    <property type="match status" value="2"/>
</dbReference>
<keyword evidence="9" id="KW-1185">Reference proteome</keyword>
<evidence type="ECO:0000256" key="5">
    <source>
        <dbReference type="ARBA" id="ARBA00023136"/>
    </source>
</evidence>
<keyword evidence="5 6" id="KW-0472">Membrane</keyword>
<dbReference type="PANTHER" id="PTHR30287:SF1">
    <property type="entry name" value="INNER MEMBRANE PROTEIN"/>
    <property type="match status" value="1"/>
</dbReference>
<sequence>MLELLKKNLRDFWSLKGEFFSIIFLSCIAILLFSGYTNGWHGMQKNFDELSESSHLADAWVSVSDIAEDDIEALKKLEYVDEVQGETRIQADVVDKDDHQILTVIPDSNEISTITSLSGQDFDIDSEGIWIDQKHAEENSYGIGDKIILLVNNEPLSITVKGMISSPDFIGYTGPNNSVIYDTGLYGYAYVTPKTLKDALATNTLLLTFSEDVTLEEVREDVENILQGKYLNLVDQNDYQYLSNYLQRIQMLRSMSIIFSIVVFLLVILTTVTTMQRLVNNQQTIIGTFKALGVKNSTIMIHYSLYGFLVTLIGGLLGAMIGPLTLTPFYIRVQENQFNIFNLKGASSPFTLLLITILVVLGTLSALLTIRKDVQNTPTEILRPSESKRVKKILLEYFPQFWNRLSFEWRWILRDFFKNRIKSLIAVLAIIGSMALLTTSLNNQYSLQETNNELYGTQYSYNNKIQLTGLSTSENQNELLSSLSNDGQWVLENSAIIQNSQSSETGILTVVDEGLYVQLNDRENNSIPLEQEDVVVSEQFAENNGYRIGDTIQIRPLGNDSYFNGNITNIAKVSSPQGVFMSRKYWEVQGLTFNPSSLLTSKDLNNNALEDFDFVGNTVSLDSQLEDANLVLNNISGIILVMAVVAILLSWALLYNLGTLNFTERYREYATLEVLGFREKEIQSMIRNENLLTFGIGWLISIPVGIEFLNLFAAMSSTNSTDVFPFNSISRVILSSLIILLTVLIISSLVSRKVKKINMIEALKSVE</sequence>
<keyword evidence="2" id="KW-1003">Cell membrane</keyword>
<dbReference type="Proteomes" id="UP000198948">
    <property type="component" value="Unassembled WGS sequence"/>
</dbReference>
<evidence type="ECO:0000256" key="3">
    <source>
        <dbReference type="ARBA" id="ARBA00022692"/>
    </source>
</evidence>
<proteinExistence type="predicted"/>